<name>A0ABR7WJU7_9SPHI</name>
<evidence type="ECO:0000313" key="3">
    <source>
        <dbReference type="Proteomes" id="UP000606600"/>
    </source>
</evidence>
<dbReference type="RefSeq" id="WP_191187263.1">
    <property type="nucleotide sequence ID" value="NZ_JACWMY010000001.1"/>
</dbReference>
<evidence type="ECO:0000313" key="2">
    <source>
        <dbReference type="EMBL" id="MBD1362590.1"/>
    </source>
</evidence>
<proteinExistence type="predicted"/>
<comment type="caution">
    <text evidence="2">The sequence shown here is derived from an EMBL/GenBank/DDBJ whole genome shotgun (WGS) entry which is preliminary data.</text>
</comment>
<evidence type="ECO:0008006" key="4">
    <source>
        <dbReference type="Google" id="ProtNLM"/>
    </source>
</evidence>
<sequence>MKIKINFTLAFAALLVANASLAQTRDSLARQDSLTQRLIAIAANKFPSTRTFNFEFSGSGATNFTSTLRGEALPAGRITKFMQARASANINFIQTRSWIVGASFSYRLTSLTAALDEPVSGLNSAFDGNFQYHASSLNVTKISRLFNKTTVFTGTFTIDGSEKQFERKRGLVTASMVLKSNAKTRLTVGLLGNFDPSTQTPILPIIAYEHRFDNGLIVDITLPRNIFIRKHVFRNGRITLGTELDRTSFYLYNLDNTGKTYEFRQVDINNGLIYEHLLFNYFILTAKGGLKLNPSARIFDRQQSFNDQIFEAKPAASPYFNIGLSFNPFARKRR</sequence>
<feature type="chain" id="PRO_5045557632" description="Outer membrane beta-barrel porin/alpha-amylase" evidence="1">
    <location>
        <begin position="23"/>
        <end position="334"/>
    </location>
</feature>
<feature type="signal peptide" evidence="1">
    <location>
        <begin position="1"/>
        <end position="22"/>
    </location>
</feature>
<dbReference type="EMBL" id="JACWMY010000001">
    <property type="protein sequence ID" value="MBD1362590.1"/>
    <property type="molecule type" value="Genomic_DNA"/>
</dbReference>
<gene>
    <name evidence="2" type="ORF">IDJ77_02105</name>
</gene>
<reference evidence="2 3" key="1">
    <citation type="submission" date="2020-09" db="EMBL/GenBank/DDBJ databases">
        <title>Novel species of Mucilaginibacter isolated from a glacier on the Tibetan Plateau.</title>
        <authorList>
            <person name="Liu Q."/>
            <person name="Xin Y.-H."/>
        </authorList>
    </citation>
    <scope>NUCLEOTIDE SEQUENCE [LARGE SCALE GENOMIC DNA]</scope>
    <source>
        <strain evidence="2 3">ZT4R22</strain>
    </source>
</reference>
<protein>
    <recommendedName>
        <fullName evidence="4">Outer membrane beta-barrel porin/alpha-amylase</fullName>
    </recommendedName>
</protein>
<evidence type="ECO:0000256" key="1">
    <source>
        <dbReference type="SAM" id="SignalP"/>
    </source>
</evidence>
<organism evidence="2 3">
    <name type="scientific">Mucilaginibacter pankratovii</name>
    <dbReference type="NCBI Taxonomy" id="2772110"/>
    <lineage>
        <taxon>Bacteria</taxon>
        <taxon>Pseudomonadati</taxon>
        <taxon>Bacteroidota</taxon>
        <taxon>Sphingobacteriia</taxon>
        <taxon>Sphingobacteriales</taxon>
        <taxon>Sphingobacteriaceae</taxon>
        <taxon>Mucilaginibacter</taxon>
    </lineage>
</organism>
<dbReference type="Proteomes" id="UP000606600">
    <property type="component" value="Unassembled WGS sequence"/>
</dbReference>
<accession>A0ABR7WJU7</accession>
<keyword evidence="3" id="KW-1185">Reference proteome</keyword>
<keyword evidence="1" id="KW-0732">Signal</keyword>